<evidence type="ECO:0000313" key="4">
    <source>
        <dbReference type="Proteomes" id="UP000306236"/>
    </source>
</evidence>
<organism evidence="3 4">
    <name type="scientific">Lampropedia aestuarii</name>
    <dbReference type="NCBI Taxonomy" id="2562762"/>
    <lineage>
        <taxon>Bacteria</taxon>
        <taxon>Pseudomonadati</taxon>
        <taxon>Pseudomonadota</taxon>
        <taxon>Betaproteobacteria</taxon>
        <taxon>Burkholderiales</taxon>
        <taxon>Comamonadaceae</taxon>
        <taxon>Lampropedia</taxon>
    </lineage>
</organism>
<dbReference type="PANTHER" id="PTHR10625">
    <property type="entry name" value="HISTONE DEACETYLASE HDAC1-RELATED"/>
    <property type="match status" value="1"/>
</dbReference>
<comment type="caution">
    <text evidence="3">The sequence shown here is derived from an EMBL/GenBank/DDBJ whole genome shotgun (WGS) entry which is preliminary data.</text>
</comment>
<protein>
    <submittedName>
        <fullName evidence="3">Histone deacetylase family protein</fullName>
    </submittedName>
</protein>
<gene>
    <name evidence="3" type="ORF">E8K88_08690</name>
</gene>
<dbReference type="EMBL" id="SSWX01000009">
    <property type="protein sequence ID" value="THJ33727.1"/>
    <property type="molecule type" value="Genomic_DNA"/>
</dbReference>
<evidence type="ECO:0000256" key="1">
    <source>
        <dbReference type="ARBA" id="ARBA00005947"/>
    </source>
</evidence>
<evidence type="ECO:0000313" key="3">
    <source>
        <dbReference type="EMBL" id="THJ33727.1"/>
    </source>
</evidence>
<proteinExistence type="inferred from homology"/>
<dbReference type="Gene3D" id="3.40.800.20">
    <property type="entry name" value="Histone deacetylase domain"/>
    <property type="match status" value="1"/>
</dbReference>
<dbReference type="InterPro" id="IPR037138">
    <property type="entry name" value="His_deacetylse_dom_sf"/>
</dbReference>
<dbReference type="OrthoDB" id="9808367at2"/>
<evidence type="ECO:0000259" key="2">
    <source>
        <dbReference type="Pfam" id="PF00850"/>
    </source>
</evidence>
<dbReference type="RefSeq" id="WP_136406262.1">
    <property type="nucleotide sequence ID" value="NZ_JARXRQ010000010.1"/>
</dbReference>
<reference evidence="3 4" key="1">
    <citation type="submission" date="2019-04" db="EMBL/GenBank/DDBJ databases">
        <title>Lampropedia sp YIM MLB12 draf genome.</title>
        <authorList>
            <person name="Wang Y.-X."/>
        </authorList>
    </citation>
    <scope>NUCLEOTIDE SEQUENCE [LARGE SCALE GENOMIC DNA]</scope>
    <source>
        <strain evidence="3 4">YIM MLB12</strain>
    </source>
</reference>
<dbReference type="InterPro" id="IPR023696">
    <property type="entry name" value="Ureohydrolase_dom_sf"/>
</dbReference>
<accession>A0A4S5BMB7</accession>
<keyword evidence="4" id="KW-1185">Reference proteome</keyword>
<name>A0A4S5BMB7_9BURK</name>
<dbReference type="PANTHER" id="PTHR10625:SF10">
    <property type="entry name" value="HISTONE DEACETYLASE HDAC1"/>
    <property type="match status" value="1"/>
</dbReference>
<sequence>MTTGYITHRDCWLHDMGAAHPECAARLDAIEDRLLMTGVMDTLRRLDAPKASVYDLELAHSRLHVAAMRGLDHMMQDELQAGGDGCSQIDTDTVLCPHTWNAALRAAGAVLLATDQVMSGALDNAFCAVRPPGHHAERDKAMGFCFFNNVAIGAKYALNRYQLKRVAVVDFDVHHGNGTEDILASEPRALMVSFFQSPFYPNSGEVAKGENMVNIPVPAYTKGMDIRELIDMLWLPRLEAFKPEMIFISAGFDAHRDDDMGQLMLNESDYTWITRMVMEVARRHSNGRVVSSLEGGYVPAALARSVEAHVRVLSGLD</sequence>
<comment type="similarity">
    <text evidence="1">Belongs to the histone deacetylase family.</text>
</comment>
<dbReference type="GO" id="GO:0040029">
    <property type="term" value="P:epigenetic regulation of gene expression"/>
    <property type="evidence" value="ECO:0007669"/>
    <property type="project" value="TreeGrafter"/>
</dbReference>
<dbReference type="InterPro" id="IPR023801">
    <property type="entry name" value="His_deacetylse_dom"/>
</dbReference>
<dbReference type="Pfam" id="PF00850">
    <property type="entry name" value="Hist_deacetyl"/>
    <property type="match status" value="1"/>
</dbReference>
<dbReference type="AlphaFoldDB" id="A0A4S5BMB7"/>
<dbReference type="InterPro" id="IPR000286">
    <property type="entry name" value="HDACs"/>
</dbReference>
<feature type="domain" description="Histone deacetylase" evidence="2">
    <location>
        <begin position="20"/>
        <end position="313"/>
    </location>
</feature>
<dbReference type="Proteomes" id="UP000306236">
    <property type="component" value="Unassembled WGS sequence"/>
</dbReference>
<dbReference type="PRINTS" id="PR01270">
    <property type="entry name" value="HDASUPER"/>
</dbReference>
<dbReference type="SUPFAM" id="SSF52768">
    <property type="entry name" value="Arginase/deacetylase"/>
    <property type="match status" value="1"/>
</dbReference>
<dbReference type="CDD" id="cd11599">
    <property type="entry name" value="HDAC_classII_2"/>
    <property type="match status" value="1"/>
</dbReference>
<dbReference type="GO" id="GO:0004407">
    <property type="term" value="F:histone deacetylase activity"/>
    <property type="evidence" value="ECO:0007669"/>
    <property type="project" value="TreeGrafter"/>
</dbReference>